<feature type="transmembrane region" description="Helical" evidence="9">
    <location>
        <begin position="26"/>
        <end position="47"/>
    </location>
</feature>
<evidence type="ECO:0000256" key="3">
    <source>
        <dbReference type="ARBA" id="ARBA00022448"/>
    </source>
</evidence>
<evidence type="ECO:0000256" key="6">
    <source>
        <dbReference type="ARBA" id="ARBA00022692"/>
    </source>
</evidence>
<keyword evidence="7 9" id="KW-1133">Transmembrane helix</keyword>
<dbReference type="Gene3D" id="1.10.3720.10">
    <property type="entry name" value="MetI-like"/>
    <property type="match status" value="1"/>
</dbReference>
<dbReference type="InterPro" id="IPR043429">
    <property type="entry name" value="ArtM/GltK/GlnP/TcyL/YhdX-like"/>
</dbReference>
<dbReference type="OrthoDB" id="9814550at2"/>
<protein>
    <submittedName>
        <fullName evidence="11">Amino acid ABC transporter membrane protein 2 (PAAT family)</fullName>
    </submittedName>
</protein>
<gene>
    <name evidence="11" type="ORF">C8N35_11033</name>
</gene>
<name>A0A2T5V1B7_9HYPH</name>
<dbReference type="AlphaFoldDB" id="A0A2T5V1B7"/>
<evidence type="ECO:0000313" key="11">
    <source>
        <dbReference type="EMBL" id="PTW57554.1"/>
    </source>
</evidence>
<dbReference type="GO" id="GO:0043190">
    <property type="term" value="C:ATP-binding cassette (ABC) transporter complex"/>
    <property type="evidence" value="ECO:0007669"/>
    <property type="project" value="InterPro"/>
</dbReference>
<feature type="transmembrane region" description="Helical" evidence="9">
    <location>
        <begin position="212"/>
        <end position="230"/>
    </location>
</feature>
<keyword evidence="3 9" id="KW-0813">Transport</keyword>
<dbReference type="NCBIfam" id="TIGR01726">
    <property type="entry name" value="HEQRo_perm_3TM"/>
    <property type="match status" value="1"/>
</dbReference>
<comment type="caution">
    <text evidence="11">The sequence shown here is derived from an EMBL/GenBank/DDBJ whole genome shotgun (WGS) entry which is preliminary data.</text>
</comment>
<keyword evidence="8 9" id="KW-0472">Membrane</keyword>
<dbReference type="Pfam" id="PF00528">
    <property type="entry name" value="BPD_transp_1"/>
    <property type="match status" value="1"/>
</dbReference>
<dbReference type="PROSITE" id="PS50928">
    <property type="entry name" value="ABC_TM1"/>
    <property type="match status" value="1"/>
</dbReference>
<evidence type="ECO:0000256" key="7">
    <source>
        <dbReference type="ARBA" id="ARBA00022989"/>
    </source>
</evidence>
<organism evidence="11 12">
    <name type="scientific">Breoghania corrubedonensis</name>
    <dbReference type="NCBI Taxonomy" id="665038"/>
    <lineage>
        <taxon>Bacteria</taxon>
        <taxon>Pseudomonadati</taxon>
        <taxon>Pseudomonadota</taxon>
        <taxon>Alphaproteobacteria</taxon>
        <taxon>Hyphomicrobiales</taxon>
        <taxon>Stappiaceae</taxon>
        <taxon>Breoghania</taxon>
    </lineage>
</organism>
<dbReference type="InterPro" id="IPR035906">
    <property type="entry name" value="MetI-like_sf"/>
</dbReference>
<feature type="transmembrane region" description="Helical" evidence="9">
    <location>
        <begin position="242"/>
        <end position="263"/>
    </location>
</feature>
<keyword evidence="4" id="KW-1003">Cell membrane</keyword>
<keyword evidence="6 9" id="KW-0812">Transmembrane</keyword>
<dbReference type="InterPro" id="IPR010065">
    <property type="entry name" value="AA_ABC_transptr_permease_3TM"/>
</dbReference>
<sequence>MSLGSAAAEAPPAPVKTARPWTFTRIAGYALMGFWIAMGLGLVAFLVSSFDPEFMAKYGAKFIKGLIVTIELVGLSVVLGALVSLPVAMGRLSSNKIIGRIAYSYVYFFRGTPLLAQVFLFYYGAGSFRPFLQDIGLWWLLRDAWGCALLTFTLNTSAYQAEILAGAIRNVPAGQIEAGKTLGLKRGVIFFRIVLPQALITALRPYGNEVILMLKGSAIVSIVTVFDLMGETRRIYSRTYDFQAYLWAAMLYIILVEGLRRVWDKLEARLTRHLKR</sequence>
<dbReference type="GO" id="GO:0022857">
    <property type="term" value="F:transmembrane transporter activity"/>
    <property type="evidence" value="ECO:0007669"/>
    <property type="project" value="InterPro"/>
</dbReference>
<evidence type="ECO:0000256" key="5">
    <source>
        <dbReference type="ARBA" id="ARBA00022519"/>
    </source>
</evidence>
<evidence type="ECO:0000256" key="4">
    <source>
        <dbReference type="ARBA" id="ARBA00022475"/>
    </source>
</evidence>
<feature type="transmembrane region" description="Helical" evidence="9">
    <location>
        <begin position="101"/>
        <end position="123"/>
    </location>
</feature>
<evidence type="ECO:0000259" key="10">
    <source>
        <dbReference type="PROSITE" id="PS50928"/>
    </source>
</evidence>
<feature type="transmembrane region" description="Helical" evidence="9">
    <location>
        <begin position="67"/>
        <end position="89"/>
    </location>
</feature>
<keyword evidence="12" id="KW-1185">Reference proteome</keyword>
<proteinExistence type="inferred from homology"/>
<dbReference type="EMBL" id="QAYG01000010">
    <property type="protein sequence ID" value="PTW57554.1"/>
    <property type="molecule type" value="Genomic_DNA"/>
</dbReference>
<dbReference type="PANTHER" id="PTHR30614:SF10">
    <property type="entry name" value="ARGININE ABC TRANSPORTER PERMEASE PROTEIN ARTM"/>
    <property type="match status" value="1"/>
</dbReference>
<evidence type="ECO:0000256" key="2">
    <source>
        <dbReference type="ARBA" id="ARBA00010072"/>
    </source>
</evidence>
<reference evidence="11 12" key="1">
    <citation type="submission" date="2018-04" db="EMBL/GenBank/DDBJ databases">
        <title>Genomic Encyclopedia of Archaeal and Bacterial Type Strains, Phase II (KMG-II): from individual species to whole genera.</title>
        <authorList>
            <person name="Goeker M."/>
        </authorList>
    </citation>
    <scope>NUCLEOTIDE SEQUENCE [LARGE SCALE GENOMIC DNA]</scope>
    <source>
        <strain evidence="11 12">DSM 23382</strain>
    </source>
</reference>
<dbReference type="InterPro" id="IPR000515">
    <property type="entry name" value="MetI-like"/>
</dbReference>
<keyword evidence="5" id="KW-0997">Cell inner membrane</keyword>
<evidence type="ECO:0000256" key="8">
    <source>
        <dbReference type="ARBA" id="ARBA00023136"/>
    </source>
</evidence>
<feature type="transmembrane region" description="Helical" evidence="9">
    <location>
        <begin position="135"/>
        <end position="154"/>
    </location>
</feature>
<comment type="subcellular location">
    <subcellularLocation>
        <location evidence="1">Cell inner membrane</location>
        <topology evidence="1">Multi-pass membrane protein</topology>
    </subcellularLocation>
    <subcellularLocation>
        <location evidence="9">Cell membrane</location>
        <topology evidence="9">Multi-pass membrane protein</topology>
    </subcellularLocation>
</comment>
<feature type="domain" description="ABC transmembrane type-1" evidence="10">
    <location>
        <begin position="66"/>
        <end position="263"/>
    </location>
</feature>
<dbReference type="Proteomes" id="UP000244081">
    <property type="component" value="Unassembled WGS sequence"/>
</dbReference>
<evidence type="ECO:0000256" key="9">
    <source>
        <dbReference type="RuleBase" id="RU363032"/>
    </source>
</evidence>
<dbReference type="CDD" id="cd06261">
    <property type="entry name" value="TM_PBP2"/>
    <property type="match status" value="1"/>
</dbReference>
<dbReference type="RefSeq" id="WP_107991439.1">
    <property type="nucleotide sequence ID" value="NZ_QAYG01000010.1"/>
</dbReference>
<accession>A0A2T5V1B7</accession>
<dbReference type="PANTHER" id="PTHR30614">
    <property type="entry name" value="MEMBRANE COMPONENT OF AMINO ACID ABC TRANSPORTER"/>
    <property type="match status" value="1"/>
</dbReference>
<comment type="similarity">
    <text evidence="2">Belongs to the binding-protein-dependent transport system permease family. HisMQ subfamily.</text>
</comment>
<dbReference type="GO" id="GO:0006865">
    <property type="term" value="P:amino acid transport"/>
    <property type="evidence" value="ECO:0007669"/>
    <property type="project" value="TreeGrafter"/>
</dbReference>
<evidence type="ECO:0000313" key="12">
    <source>
        <dbReference type="Proteomes" id="UP000244081"/>
    </source>
</evidence>
<dbReference type="SUPFAM" id="SSF161098">
    <property type="entry name" value="MetI-like"/>
    <property type="match status" value="1"/>
</dbReference>
<evidence type="ECO:0000256" key="1">
    <source>
        <dbReference type="ARBA" id="ARBA00004429"/>
    </source>
</evidence>